<dbReference type="Pfam" id="PF01915">
    <property type="entry name" value="Glyco_hydro_3_C"/>
    <property type="match status" value="1"/>
</dbReference>
<dbReference type="Gene3D" id="3.40.50.1700">
    <property type="entry name" value="Glycoside hydrolase family 3 C-terminal domain"/>
    <property type="match status" value="2"/>
</dbReference>
<reference evidence="6 7" key="1">
    <citation type="submission" date="2018-08" db="EMBL/GenBank/DDBJ databases">
        <title>A genome reference for cultivated species of the human gut microbiota.</title>
        <authorList>
            <person name="Zou Y."/>
            <person name="Xue W."/>
            <person name="Luo G."/>
        </authorList>
    </citation>
    <scope>NUCLEOTIDE SEQUENCE [LARGE SCALE GENOMIC DNA]</scope>
    <source>
        <strain evidence="6 7">AF24-2</strain>
    </source>
</reference>
<dbReference type="InterPro" id="IPR036962">
    <property type="entry name" value="Glyco_hydro_3_N_sf"/>
</dbReference>
<dbReference type="Proteomes" id="UP000285864">
    <property type="component" value="Unassembled WGS sequence"/>
</dbReference>
<dbReference type="GO" id="GO:0046556">
    <property type="term" value="F:alpha-L-arabinofuranosidase activity"/>
    <property type="evidence" value="ECO:0007669"/>
    <property type="project" value="TreeGrafter"/>
</dbReference>
<dbReference type="PROSITE" id="PS51820">
    <property type="entry name" value="PA14"/>
    <property type="match status" value="1"/>
</dbReference>
<keyword evidence="2 4" id="KW-0732">Signal</keyword>
<dbReference type="Gene3D" id="2.60.40.10">
    <property type="entry name" value="Immunoglobulins"/>
    <property type="match status" value="1"/>
</dbReference>
<dbReference type="InterPro" id="IPR054850">
    <property type="entry name" value="Xylosidase_Xyl3A"/>
</dbReference>
<dbReference type="EMBL" id="QRUU01000079">
    <property type="protein sequence ID" value="RGR91995.1"/>
    <property type="molecule type" value="Genomic_DNA"/>
</dbReference>
<dbReference type="NCBIfam" id="NF041776">
    <property type="entry name" value="xylosidase_Xyl3A"/>
    <property type="match status" value="1"/>
</dbReference>
<keyword evidence="7" id="KW-1185">Reference proteome</keyword>
<dbReference type="InterPro" id="IPR002772">
    <property type="entry name" value="Glyco_hydro_3_C"/>
</dbReference>
<dbReference type="InterPro" id="IPR001764">
    <property type="entry name" value="Glyco_hydro_3_N"/>
</dbReference>
<feature type="chain" id="PRO_5019199321" evidence="4">
    <location>
        <begin position="23"/>
        <end position="865"/>
    </location>
</feature>
<evidence type="ECO:0000256" key="4">
    <source>
        <dbReference type="SAM" id="SignalP"/>
    </source>
</evidence>
<feature type="domain" description="PA14" evidence="5">
    <location>
        <begin position="456"/>
        <end position="599"/>
    </location>
</feature>
<dbReference type="AlphaFoldDB" id="A0A412GB09"/>
<dbReference type="Pfam" id="PF00933">
    <property type="entry name" value="Glyco_hydro_3"/>
    <property type="match status" value="1"/>
</dbReference>
<evidence type="ECO:0000256" key="1">
    <source>
        <dbReference type="ARBA" id="ARBA00005336"/>
    </source>
</evidence>
<feature type="signal peptide" evidence="4">
    <location>
        <begin position="1"/>
        <end position="22"/>
    </location>
</feature>
<organism evidence="6 7">
    <name type="scientific">Phocaeicola coprocola</name>
    <dbReference type="NCBI Taxonomy" id="310298"/>
    <lineage>
        <taxon>Bacteria</taxon>
        <taxon>Pseudomonadati</taxon>
        <taxon>Bacteroidota</taxon>
        <taxon>Bacteroidia</taxon>
        <taxon>Bacteroidales</taxon>
        <taxon>Bacteroidaceae</taxon>
        <taxon>Phocaeicola</taxon>
    </lineage>
</organism>
<dbReference type="SUPFAM" id="SSF52279">
    <property type="entry name" value="Beta-D-glucan exohydrolase, C-terminal domain"/>
    <property type="match status" value="1"/>
</dbReference>
<dbReference type="SMART" id="SM00758">
    <property type="entry name" value="PA14"/>
    <property type="match status" value="1"/>
</dbReference>
<dbReference type="Pfam" id="PF14310">
    <property type="entry name" value="Fn3-like"/>
    <property type="match status" value="1"/>
</dbReference>
<dbReference type="GO" id="GO:0045493">
    <property type="term" value="P:xylan catabolic process"/>
    <property type="evidence" value="ECO:0007669"/>
    <property type="project" value="InterPro"/>
</dbReference>
<protein>
    <submittedName>
        <fullName evidence="6">Glycoside hydrolase family 3 protein</fullName>
    </submittedName>
</protein>
<evidence type="ECO:0000256" key="3">
    <source>
        <dbReference type="ARBA" id="ARBA00022801"/>
    </source>
</evidence>
<evidence type="ECO:0000313" key="7">
    <source>
        <dbReference type="Proteomes" id="UP000285864"/>
    </source>
</evidence>
<dbReference type="SUPFAM" id="SSF51445">
    <property type="entry name" value="(Trans)glycosidases"/>
    <property type="match status" value="1"/>
</dbReference>
<dbReference type="InterPro" id="IPR011658">
    <property type="entry name" value="PA14_dom"/>
</dbReference>
<dbReference type="SMART" id="SM01217">
    <property type="entry name" value="Fn3_like"/>
    <property type="match status" value="1"/>
</dbReference>
<dbReference type="InterPro" id="IPR036881">
    <property type="entry name" value="Glyco_hydro_3_C_sf"/>
</dbReference>
<name>A0A412GB09_9BACT</name>
<accession>A0A412GB09</accession>
<comment type="caution">
    <text evidence="6">The sequence shown here is derived from an EMBL/GenBank/DDBJ whole genome shotgun (WGS) entry which is preliminary data.</text>
</comment>
<comment type="similarity">
    <text evidence="1">Belongs to the glycosyl hydrolase 3 family.</text>
</comment>
<evidence type="ECO:0000259" key="5">
    <source>
        <dbReference type="PROSITE" id="PS51820"/>
    </source>
</evidence>
<dbReference type="PANTHER" id="PTHR42721">
    <property type="entry name" value="SUGAR HYDROLASE-RELATED"/>
    <property type="match status" value="1"/>
</dbReference>
<dbReference type="GO" id="GO:0031222">
    <property type="term" value="P:arabinan catabolic process"/>
    <property type="evidence" value="ECO:0007669"/>
    <property type="project" value="TreeGrafter"/>
</dbReference>
<dbReference type="Gene3D" id="3.20.20.300">
    <property type="entry name" value="Glycoside hydrolase, family 3, N-terminal domain"/>
    <property type="match status" value="1"/>
</dbReference>
<dbReference type="InterPro" id="IPR017853">
    <property type="entry name" value="GH"/>
</dbReference>
<sequence>MNKKIKALVGLGMLLFTAPVMGQQFPYQNTSLTPEQRASDLLERLTLEEKVSLMQNASPAIPRLGIKAYDWWNEALHGVGRAGIATVFPQTIGMAASFDDELIYKVFTAVSDEARAKYTEFSKSGNLKRYQGLTFWTPNINIFRDPRWGRGQETYGEDPYLTSRMGVAVVRGLQGPDNMKYDKLHACAKHYAVHSGPEWNRHSFNAENISPRDLWETYLPAFKALVQEADVKEVMCAYNRFEGEPCCGSNRLLMQILRDEWKYKGIVVSDCGAISDFWRKGDHETHPDKESASAGAVLSGTDLECGNNYKSLPEAVKKGLIDEKQIDISVKRLLKARFELGEMDEHVCWDSIPYAVVDSKAHKDLALEIARKSIVLLQNRNNILPLKEDMTIALIGPNANDSVMQWGNYNGFPSHTSTLYEALKERIPASRLIYDFGCDRTSDISLESVFNQCSIDGKPGFRSTYWNNIKMEGKPATVTHTSTPFQFTTLGATVFAAGVNIQNFSASYESVFTAPETEDINFHFEAAGILRLSIDGKEVASGKYLKNNMNLYTLKAEKGKTYNIKIDFIFYSNDRAAQLNFDMGRNVPVNLQASIDKVKAADVIVFAGGISPSLEGEEMPVSAEGFKGGDRTTIELPAIQRRLISELKKLGKPIIFVNYSGSAVGLEPESKICDAILQAWYPGQAGGTAVADVLFGDYNPSGKLPVTFYKHTDQLPDFQDYSMKGRTYRYMTENPLYSFGHGLSYTNFTYGPATLSQQTISQGKEVTLTIPVQNTGNYDGEEVVQVYLSCSGDKEGPSHTLRAFKRVHIAKGQRANVSFTLDSETFQWFDTNTNTMRMVEGNYELLYGGTSRIDQLQKISISVTD</sequence>
<dbReference type="InterPro" id="IPR037524">
    <property type="entry name" value="PA14/GLEYA"/>
</dbReference>
<dbReference type="PANTHER" id="PTHR42721:SF3">
    <property type="entry name" value="BETA-D-XYLOSIDASE 5-RELATED"/>
    <property type="match status" value="1"/>
</dbReference>
<gene>
    <name evidence="6" type="ORF">DWY20_13215</name>
</gene>
<dbReference type="PRINTS" id="PR00133">
    <property type="entry name" value="GLHYDRLASE3"/>
</dbReference>
<dbReference type="InterPro" id="IPR013783">
    <property type="entry name" value="Ig-like_fold"/>
</dbReference>
<evidence type="ECO:0000256" key="2">
    <source>
        <dbReference type="ARBA" id="ARBA00022729"/>
    </source>
</evidence>
<evidence type="ECO:0000313" key="6">
    <source>
        <dbReference type="EMBL" id="RGR91995.1"/>
    </source>
</evidence>
<dbReference type="GO" id="GO:0009044">
    <property type="term" value="F:xylan 1,4-beta-xylosidase activity"/>
    <property type="evidence" value="ECO:0007669"/>
    <property type="project" value="InterPro"/>
</dbReference>
<dbReference type="InterPro" id="IPR044993">
    <property type="entry name" value="BXL"/>
</dbReference>
<keyword evidence="3 6" id="KW-0378">Hydrolase</keyword>
<dbReference type="InterPro" id="IPR026891">
    <property type="entry name" value="Fn3-like"/>
</dbReference>
<dbReference type="Pfam" id="PF07691">
    <property type="entry name" value="PA14"/>
    <property type="match status" value="1"/>
</dbReference>
<proteinExistence type="inferred from homology"/>